<dbReference type="AlphaFoldDB" id="A0A0A9APA4"/>
<sequence>MTTDYTRCPAMMLTRKMVTKVPSFLKIVQIQLSKIHEKKLLYSIYLSPTSRSFAVCVP</sequence>
<proteinExistence type="predicted"/>
<protein>
    <submittedName>
        <fullName evidence="1">Uncharacterized protein</fullName>
    </submittedName>
</protein>
<reference evidence="1" key="1">
    <citation type="submission" date="2014-09" db="EMBL/GenBank/DDBJ databases">
        <authorList>
            <person name="Magalhaes I.L.F."/>
            <person name="Oliveira U."/>
            <person name="Santos F.R."/>
            <person name="Vidigal T.H.D.A."/>
            <person name="Brescovit A.D."/>
            <person name="Santos A.J."/>
        </authorList>
    </citation>
    <scope>NUCLEOTIDE SEQUENCE</scope>
    <source>
        <tissue evidence="1">Shoot tissue taken approximately 20 cm above the soil surface</tissue>
    </source>
</reference>
<evidence type="ECO:0000313" key="1">
    <source>
        <dbReference type="EMBL" id="JAD48927.1"/>
    </source>
</evidence>
<organism evidence="1">
    <name type="scientific">Arundo donax</name>
    <name type="common">Giant reed</name>
    <name type="synonym">Donax arundinaceus</name>
    <dbReference type="NCBI Taxonomy" id="35708"/>
    <lineage>
        <taxon>Eukaryota</taxon>
        <taxon>Viridiplantae</taxon>
        <taxon>Streptophyta</taxon>
        <taxon>Embryophyta</taxon>
        <taxon>Tracheophyta</taxon>
        <taxon>Spermatophyta</taxon>
        <taxon>Magnoliopsida</taxon>
        <taxon>Liliopsida</taxon>
        <taxon>Poales</taxon>
        <taxon>Poaceae</taxon>
        <taxon>PACMAD clade</taxon>
        <taxon>Arundinoideae</taxon>
        <taxon>Arundineae</taxon>
        <taxon>Arundo</taxon>
    </lineage>
</organism>
<accession>A0A0A9APA4</accession>
<name>A0A0A9APA4_ARUDO</name>
<reference evidence="1" key="2">
    <citation type="journal article" date="2015" name="Data Brief">
        <title>Shoot transcriptome of the giant reed, Arundo donax.</title>
        <authorList>
            <person name="Barrero R.A."/>
            <person name="Guerrero F.D."/>
            <person name="Moolhuijzen P."/>
            <person name="Goolsby J.A."/>
            <person name="Tidwell J."/>
            <person name="Bellgard S.E."/>
            <person name="Bellgard M.I."/>
        </authorList>
    </citation>
    <scope>NUCLEOTIDE SEQUENCE</scope>
    <source>
        <tissue evidence="1">Shoot tissue taken approximately 20 cm above the soil surface</tissue>
    </source>
</reference>
<dbReference type="EMBL" id="GBRH01248968">
    <property type="protein sequence ID" value="JAD48927.1"/>
    <property type="molecule type" value="Transcribed_RNA"/>
</dbReference>